<dbReference type="Proteomes" id="UP000579647">
    <property type="component" value="Unassembled WGS sequence"/>
</dbReference>
<keyword evidence="2" id="KW-1185">Reference proteome</keyword>
<evidence type="ECO:0000313" key="2">
    <source>
        <dbReference type="Proteomes" id="UP000579647"/>
    </source>
</evidence>
<protein>
    <submittedName>
        <fullName evidence="1">Uncharacterized protein</fullName>
    </submittedName>
</protein>
<dbReference type="RefSeq" id="WP_184367028.1">
    <property type="nucleotide sequence ID" value="NZ_BAAAKM010000150.1"/>
</dbReference>
<organism evidence="1 2">
    <name type="scientific">Nocardiopsis metallicus</name>
    <dbReference type="NCBI Taxonomy" id="179819"/>
    <lineage>
        <taxon>Bacteria</taxon>
        <taxon>Bacillati</taxon>
        <taxon>Actinomycetota</taxon>
        <taxon>Actinomycetes</taxon>
        <taxon>Streptosporangiales</taxon>
        <taxon>Nocardiopsidaceae</taxon>
        <taxon>Nocardiopsis</taxon>
    </lineage>
</organism>
<dbReference type="AlphaFoldDB" id="A0A840WQR4"/>
<name>A0A840WQR4_9ACTN</name>
<comment type="caution">
    <text evidence="1">The sequence shown here is derived from an EMBL/GenBank/DDBJ whole genome shotgun (WGS) entry which is preliminary data.</text>
</comment>
<proteinExistence type="predicted"/>
<reference evidence="1 2" key="1">
    <citation type="submission" date="2020-08" db="EMBL/GenBank/DDBJ databases">
        <title>Sequencing the genomes of 1000 actinobacteria strains.</title>
        <authorList>
            <person name="Klenk H.-P."/>
        </authorList>
    </citation>
    <scope>NUCLEOTIDE SEQUENCE [LARGE SCALE GENOMIC DNA]</scope>
    <source>
        <strain evidence="1 2">DSM 44598</strain>
    </source>
</reference>
<sequence>MSPSISPADAADAAHLVALGMRPRLLPTRDPIYADFIRRHNEDPLFAETTAAVAGGLGLTVLGCDRRTGLVVAACEGSLFEVRMEEYVRRTSARDRGERALHGLVHLAAAALAFPRPDDLVDDSYVGRTSVDQIDGVVRQTCQILEERSANLEENSDPEDGASDLERLWQIYKRRPETTRTKDGRLAPSTTRGMVSKALKFLADQGLLAHVNGEGGGTYRTTPRYQTQVRDLAADAAFNELLELGVVAVADGSGSLHVLDADEE</sequence>
<gene>
    <name evidence="1" type="ORF">HNR07_005074</name>
</gene>
<dbReference type="EMBL" id="JACHDO010000001">
    <property type="protein sequence ID" value="MBB5493937.1"/>
    <property type="molecule type" value="Genomic_DNA"/>
</dbReference>
<evidence type="ECO:0000313" key="1">
    <source>
        <dbReference type="EMBL" id="MBB5493937.1"/>
    </source>
</evidence>
<accession>A0A840WQR4</accession>